<dbReference type="Gene3D" id="3.40.720.10">
    <property type="entry name" value="Alkaline Phosphatase, subunit A"/>
    <property type="match status" value="1"/>
</dbReference>
<dbReference type="InterPro" id="IPR000917">
    <property type="entry name" value="Sulfatase_N"/>
</dbReference>
<accession>A0ABX1WYT1</accession>
<sequence length="516" mass="58497">MIACGEKRLSQKRKRPNILFAIADDQSFPYSSAYGTSGINTPAFDKVANAGVLFNQAFVAAPQCSPSRAAILTGRNIWELEEAGTHGSYFPKKFTVFTDLLEDVGFEIGYTGKPWGPGDYSKAGWTRNPVGPEFNRKKLTEVPADGIHKTDYFGNFVEFYNQKGNDDPFFFWFGCHEPHRVYEDGSGLKSGKLLTEVDVPDFLPDNKLIQSDIADYAVEIEWFDQHLGKMISFLEEQGELENTIIVVTADNGMPFPAAKANLMEYGTHVPLAICWPAKFKGKRITDDLVSLIDLAPTFLEIAEVENVPQMTGESLKDILFSDSQSKINAVREFVLTGRERHTHARPDNLGYPSRAIRTSDYLYVKNFKPERWPAGDPVPESAKQIIPAEGFKELWPGYQDIDPSPSKMHLLHEKDSLSRYFKLAFDKRPMEQLYDIKKDPACINNIANDSTYATIKKELRDLLESELKKQGDPRVLGFGEIFDSYPRTSKMREFKGFNKRGKYNPKFTQKDQQIIE</sequence>
<dbReference type="Pfam" id="PF00884">
    <property type="entry name" value="Sulfatase"/>
    <property type="match status" value="1"/>
</dbReference>
<dbReference type="PANTHER" id="PTHR43751">
    <property type="entry name" value="SULFATASE"/>
    <property type="match status" value="1"/>
</dbReference>
<protein>
    <submittedName>
        <fullName evidence="2">Heparan N-sulfatase</fullName>
    </submittedName>
</protein>
<dbReference type="InterPro" id="IPR017850">
    <property type="entry name" value="Alkaline_phosphatase_core_sf"/>
</dbReference>
<keyword evidence="3" id="KW-1185">Reference proteome</keyword>
<dbReference type="SUPFAM" id="SSF53649">
    <property type="entry name" value="Alkaline phosphatase-like"/>
    <property type="match status" value="1"/>
</dbReference>
<evidence type="ECO:0000259" key="1">
    <source>
        <dbReference type="Pfam" id="PF00884"/>
    </source>
</evidence>
<dbReference type="Proteomes" id="UP000732105">
    <property type="component" value="Unassembled WGS sequence"/>
</dbReference>
<dbReference type="CDD" id="cd16027">
    <property type="entry name" value="SGSH"/>
    <property type="match status" value="1"/>
</dbReference>
<proteinExistence type="predicted"/>
<organism evidence="2 3">
    <name type="scientific">Marinifilum caeruleilacunae</name>
    <dbReference type="NCBI Taxonomy" id="2499076"/>
    <lineage>
        <taxon>Bacteria</taxon>
        <taxon>Pseudomonadati</taxon>
        <taxon>Bacteroidota</taxon>
        <taxon>Bacteroidia</taxon>
        <taxon>Marinilabiliales</taxon>
        <taxon>Marinifilaceae</taxon>
    </lineage>
</organism>
<name>A0ABX1WYT1_9BACT</name>
<gene>
    <name evidence="2" type="ORF">ELS83_15875</name>
</gene>
<dbReference type="InterPro" id="IPR052701">
    <property type="entry name" value="GAG_Ulvan_Degrading_Sulfatases"/>
</dbReference>
<feature type="domain" description="Sulfatase N-terminal" evidence="1">
    <location>
        <begin position="16"/>
        <end position="303"/>
    </location>
</feature>
<dbReference type="EMBL" id="RZNH01000031">
    <property type="protein sequence ID" value="NOU61285.1"/>
    <property type="molecule type" value="Genomic_DNA"/>
</dbReference>
<reference evidence="2 3" key="1">
    <citation type="submission" date="2018-12" db="EMBL/GenBank/DDBJ databases">
        <title>Marinifilum JC070 sp. nov., a marine bacterium isolated from Yongle Blue Hole in the South China Sea.</title>
        <authorList>
            <person name="Fu T."/>
        </authorList>
    </citation>
    <scope>NUCLEOTIDE SEQUENCE [LARGE SCALE GENOMIC DNA]</scope>
    <source>
        <strain evidence="2 3">JC070</strain>
    </source>
</reference>
<evidence type="ECO:0000313" key="2">
    <source>
        <dbReference type="EMBL" id="NOU61285.1"/>
    </source>
</evidence>
<dbReference type="PANTHER" id="PTHR43751:SF1">
    <property type="entry name" value="SULFATASE ATSG-RELATED"/>
    <property type="match status" value="1"/>
</dbReference>
<comment type="caution">
    <text evidence="2">The sequence shown here is derived from an EMBL/GenBank/DDBJ whole genome shotgun (WGS) entry which is preliminary data.</text>
</comment>
<evidence type="ECO:0000313" key="3">
    <source>
        <dbReference type="Proteomes" id="UP000732105"/>
    </source>
</evidence>